<dbReference type="PANTHER" id="PTHR46599:SF6">
    <property type="entry name" value="DUAL SPECIFICITY PHOSPHATASE 26"/>
    <property type="match status" value="1"/>
</dbReference>
<dbReference type="Pfam" id="PF13843">
    <property type="entry name" value="DDE_Tnp_1_7"/>
    <property type="match status" value="1"/>
</dbReference>
<gene>
    <name evidence="2" type="ORF">PAPOLLO_LOCUS8320</name>
</gene>
<proteinExistence type="predicted"/>
<name>A0A8S3WQK2_PARAO</name>
<dbReference type="InterPro" id="IPR029526">
    <property type="entry name" value="PGBD"/>
</dbReference>
<accession>A0A8S3WQK2</accession>
<evidence type="ECO:0000259" key="1">
    <source>
        <dbReference type="Pfam" id="PF13843"/>
    </source>
</evidence>
<dbReference type="PANTHER" id="PTHR46599">
    <property type="entry name" value="PIGGYBAC TRANSPOSABLE ELEMENT-DERIVED PROTEIN 4"/>
    <property type="match status" value="1"/>
</dbReference>
<reference evidence="2" key="1">
    <citation type="submission" date="2021-04" db="EMBL/GenBank/DDBJ databases">
        <authorList>
            <person name="Tunstrom K."/>
        </authorList>
    </citation>
    <scope>NUCLEOTIDE SEQUENCE</scope>
</reference>
<dbReference type="Proteomes" id="UP000691718">
    <property type="component" value="Unassembled WGS sequence"/>
</dbReference>
<keyword evidence="3" id="KW-1185">Reference proteome</keyword>
<evidence type="ECO:0000313" key="2">
    <source>
        <dbReference type="EMBL" id="CAG4970611.1"/>
    </source>
</evidence>
<evidence type="ECO:0000313" key="3">
    <source>
        <dbReference type="Proteomes" id="UP000691718"/>
    </source>
</evidence>
<comment type="caution">
    <text evidence="2">The sequence shown here is derived from an EMBL/GenBank/DDBJ whole genome shotgun (WGS) entry which is preliminary data.</text>
</comment>
<dbReference type="OrthoDB" id="6770266at2759"/>
<feature type="domain" description="PiggyBac transposable element-derived protein" evidence="1">
    <location>
        <begin position="8"/>
        <end position="134"/>
    </location>
</feature>
<sequence>MSVPEYYVMELSKPLYGSRRNITMDNWFTSISLAKNLIGNELNMVGTTRKNKGEIPESFLELTNREKNTVMFAYHGPLTLLSYCPLKSTKKKVIIMLSTLHDSPDNKNEVELPEIIHFYNKTKGGVDVFDAMAKNTLSKEEPIVGQCVFSMGY</sequence>
<dbReference type="EMBL" id="CAJQZP010000585">
    <property type="protein sequence ID" value="CAG4970611.1"/>
    <property type="molecule type" value="Genomic_DNA"/>
</dbReference>
<dbReference type="AlphaFoldDB" id="A0A8S3WQK2"/>
<protein>
    <submittedName>
        <fullName evidence="2">(apollo) hypothetical protein</fullName>
    </submittedName>
</protein>
<organism evidence="2 3">
    <name type="scientific">Parnassius apollo</name>
    <name type="common">Apollo butterfly</name>
    <name type="synonym">Papilio apollo</name>
    <dbReference type="NCBI Taxonomy" id="110799"/>
    <lineage>
        <taxon>Eukaryota</taxon>
        <taxon>Metazoa</taxon>
        <taxon>Ecdysozoa</taxon>
        <taxon>Arthropoda</taxon>
        <taxon>Hexapoda</taxon>
        <taxon>Insecta</taxon>
        <taxon>Pterygota</taxon>
        <taxon>Neoptera</taxon>
        <taxon>Endopterygota</taxon>
        <taxon>Lepidoptera</taxon>
        <taxon>Glossata</taxon>
        <taxon>Ditrysia</taxon>
        <taxon>Papilionoidea</taxon>
        <taxon>Papilionidae</taxon>
        <taxon>Parnassiinae</taxon>
        <taxon>Parnassini</taxon>
        <taxon>Parnassius</taxon>
        <taxon>Parnassius</taxon>
    </lineage>
</organism>